<keyword evidence="3" id="KW-1185">Reference proteome</keyword>
<dbReference type="AlphaFoldDB" id="A0A8K1D5S7"/>
<dbReference type="EMBL" id="SWJQ01002594">
    <property type="protein sequence ID" value="TRZ06360.1"/>
    <property type="molecule type" value="Genomic_DNA"/>
</dbReference>
<evidence type="ECO:0000313" key="3">
    <source>
        <dbReference type="Proteomes" id="UP000796761"/>
    </source>
</evidence>
<feature type="compositionally biased region" description="Polar residues" evidence="1">
    <location>
        <begin position="14"/>
        <end position="26"/>
    </location>
</feature>
<gene>
    <name evidence="2" type="ORF">HGM15179_020748</name>
</gene>
<evidence type="ECO:0000256" key="1">
    <source>
        <dbReference type="SAM" id="MobiDB-lite"/>
    </source>
</evidence>
<evidence type="ECO:0000313" key="2">
    <source>
        <dbReference type="EMBL" id="TRZ06360.1"/>
    </source>
</evidence>
<dbReference type="Proteomes" id="UP000796761">
    <property type="component" value="Unassembled WGS sequence"/>
</dbReference>
<protein>
    <submittedName>
        <fullName evidence="2">Uncharacterized protein</fullName>
    </submittedName>
</protein>
<organism evidence="2 3">
    <name type="scientific">Zosterops borbonicus</name>
    <dbReference type="NCBI Taxonomy" id="364589"/>
    <lineage>
        <taxon>Eukaryota</taxon>
        <taxon>Metazoa</taxon>
        <taxon>Chordata</taxon>
        <taxon>Craniata</taxon>
        <taxon>Vertebrata</taxon>
        <taxon>Euteleostomi</taxon>
        <taxon>Archelosauria</taxon>
        <taxon>Archosauria</taxon>
        <taxon>Dinosauria</taxon>
        <taxon>Saurischia</taxon>
        <taxon>Theropoda</taxon>
        <taxon>Coelurosauria</taxon>
        <taxon>Aves</taxon>
        <taxon>Neognathae</taxon>
        <taxon>Neoaves</taxon>
        <taxon>Telluraves</taxon>
        <taxon>Australaves</taxon>
        <taxon>Passeriformes</taxon>
        <taxon>Sylvioidea</taxon>
        <taxon>Zosteropidae</taxon>
        <taxon>Zosterops</taxon>
    </lineage>
</organism>
<name>A0A8K1D5S7_9PASS</name>
<reference evidence="2" key="1">
    <citation type="submission" date="2019-04" db="EMBL/GenBank/DDBJ databases">
        <title>Genome assembly of Zosterops borbonicus 15179.</title>
        <authorList>
            <person name="Leroy T."/>
            <person name="Anselmetti Y."/>
            <person name="Tilak M.-K."/>
            <person name="Nabholz B."/>
        </authorList>
    </citation>
    <scope>NUCLEOTIDE SEQUENCE</scope>
    <source>
        <strain evidence="2">HGM_15179</strain>
        <tissue evidence="2">Muscle</tissue>
    </source>
</reference>
<comment type="caution">
    <text evidence="2">The sequence shown here is derived from an EMBL/GenBank/DDBJ whole genome shotgun (WGS) entry which is preliminary data.</text>
</comment>
<accession>A0A8K1D5S7</accession>
<sequence length="97" mass="11167">MPVRSRMRNEKWSLESSLFDSRSWSPVPSFPKRGMQREEEEGRSRSSCMAKHWHASVGESENSSLSYPNLLRVPSPSLRDEIGHFFPDSRLSLGQTE</sequence>
<feature type="region of interest" description="Disordered" evidence="1">
    <location>
        <begin position="1"/>
        <end position="68"/>
    </location>
</feature>
<proteinExistence type="predicted"/>
<feature type="compositionally biased region" description="Basic and acidic residues" evidence="1">
    <location>
        <begin position="35"/>
        <end position="44"/>
    </location>
</feature>